<dbReference type="AlphaFoldDB" id="L8JDL0"/>
<evidence type="ECO:0000256" key="8">
    <source>
        <dbReference type="SAM" id="MobiDB-lite"/>
    </source>
</evidence>
<organism evidence="11 12">
    <name type="scientific">Photobacterium marinum</name>
    <dbReference type="NCBI Taxonomy" id="1056511"/>
    <lineage>
        <taxon>Bacteria</taxon>
        <taxon>Pseudomonadati</taxon>
        <taxon>Pseudomonadota</taxon>
        <taxon>Gammaproteobacteria</taxon>
        <taxon>Vibrionales</taxon>
        <taxon>Vibrionaceae</taxon>
        <taxon>Photobacterium</taxon>
    </lineage>
</organism>
<feature type="domain" description="Peripheral subunit-binding (PSBD)" evidence="10">
    <location>
        <begin position="149"/>
        <end position="186"/>
    </location>
</feature>
<evidence type="ECO:0000259" key="10">
    <source>
        <dbReference type="PROSITE" id="PS51826"/>
    </source>
</evidence>
<dbReference type="InterPro" id="IPR001078">
    <property type="entry name" value="2-oxoacid_DH_actylTfrase"/>
</dbReference>
<evidence type="ECO:0000313" key="12">
    <source>
        <dbReference type="Proteomes" id="UP000011134"/>
    </source>
</evidence>
<comment type="cofactor">
    <cofactor evidence="1 7">
        <name>(R)-lipoate</name>
        <dbReference type="ChEBI" id="CHEBI:83088"/>
    </cofactor>
</comment>
<dbReference type="CDD" id="cd06849">
    <property type="entry name" value="lipoyl_domain"/>
    <property type="match status" value="1"/>
</dbReference>
<dbReference type="Pfam" id="PF02817">
    <property type="entry name" value="E3_binding"/>
    <property type="match status" value="1"/>
</dbReference>
<dbReference type="GO" id="GO:0016407">
    <property type="term" value="F:acetyltransferase activity"/>
    <property type="evidence" value="ECO:0007669"/>
    <property type="project" value="TreeGrafter"/>
</dbReference>
<gene>
    <name evidence="11" type="ORF">C942_04604</name>
</gene>
<keyword evidence="11" id="KW-0670">Pyruvate</keyword>
<dbReference type="PROSITE" id="PS00189">
    <property type="entry name" value="LIPOYL"/>
    <property type="match status" value="1"/>
</dbReference>
<evidence type="ECO:0000256" key="4">
    <source>
        <dbReference type="ARBA" id="ARBA00022679"/>
    </source>
</evidence>
<dbReference type="InterPro" id="IPR004167">
    <property type="entry name" value="PSBD"/>
</dbReference>
<dbReference type="GO" id="GO:0031405">
    <property type="term" value="F:lipoic acid binding"/>
    <property type="evidence" value="ECO:0007669"/>
    <property type="project" value="TreeGrafter"/>
</dbReference>
<dbReference type="GO" id="GO:0005737">
    <property type="term" value="C:cytoplasm"/>
    <property type="evidence" value="ECO:0007669"/>
    <property type="project" value="TreeGrafter"/>
</dbReference>
<protein>
    <recommendedName>
        <fullName evidence="7">Dihydrolipoamide acetyltransferase component of pyruvate dehydrogenase complex</fullName>
        <ecNumber evidence="7">2.3.1.-</ecNumber>
    </recommendedName>
</protein>
<dbReference type="InterPro" id="IPR011053">
    <property type="entry name" value="Single_hybrid_motif"/>
</dbReference>
<keyword evidence="4 7" id="KW-0808">Transferase</keyword>
<dbReference type="Gene3D" id="2.40.50.100">
    <property type="match status" value="1"/>
</dbReference>
<dbReference type="Proteomes" id="UP000011134">
    <property type="component" value="Unassembled WGS sequence"/>
</dbReference>
<evidence type="ECO:0000256" key="1">
    <source>
        <dbReference type="ARBA" id="ARBA00001938"/>
    </source>
</evidence>
<evidence type="ECO:0000259" key="9">
    <source>
        <dbReference type="PROSITE" id="PS50968"/>
    </source>
</evidence>
<evidence type="ECO:0000256" key="2">
    <source>
        <dbReference type="ARBA" id="ARBA00007317"/>
    </source>
</evidence>
<dbReference type="InterPro" id="IPR023213">
    <property type="entry name" value="CAT-like_dom_sf"/>
</dbReference>
<keyword evidence="5 7" id="KW-0450">Lipoyl</keyword>
<reference evidence="11 12" key="1">
    <citation type="submission" date="2012-12" db="EMBL/GenBank/DDBJ databases">
        <title>Genome Assembly of Photobacterium sp. AK15.</title>
        <authorList>
            <person name="Khatri I."/>
            <person name="Vaidya B."/>
            <person name="Srinivas T.N.R."/>
            <person name="Subramanian S."/>
            <person name="Pinnaka A."/>
        </authorList>
    </citation>
    <scope>NUCLEOTIDE SEQUENCE [LARGE SCALE GENOMIC DNA]</scope>
    <source>
        <strain evidence="11 12">AK15</strain>
    </source>
</reference>
<name>L8JDL0_9GAMM</name>
<comment type="similarity">
    <text evidence="2 7">Belongs to the 2-oxoacid dehydrogenase family.</text>
</comment>
<dbReference type="PROSITE" id="PS50968">
    <property type="entry name" value="BIOTINYL_LIPOYL"/>
    <property type="match status" value="1"/>
</dbReference>
<feature type="compositionally biased region" description="Low complexity" evidence="8">
    <location>
        <begin position="90"/>
        <end position="105"/>
    </location>
</feature>
<dbReference type="PANTHER" id="PTHR43178">
    <property type="entry name" value="DIHYDROLIPOAMIDE ACETYLTRANSFERASE COMPONENT OF PYRUVATE DEHYDROGENASE COMPLEX"/>
    <property type="match status" value="1"/>
</dbReference>
<sequence>MGKTTIDITMPSLGADMRDGTLVEWQVVEGDKVSKGDIIAVIETNKGAIDMECYHSGTISQILVQPVVSLPVGTVLARLEVEEELSDITPSSPSAPQSAESLSQALPKEEMLTTEAQAAEVITKQPAQYDLSEKNLAKPSSQKPTSRILASPVVRKLTAENRWDLTAIKGSGPDGAILLRDVEGIAAKPASTLPEPGQSVPKQPAPRKKAFSAPLAASITEPESNKRKHYNPEAMRTAIASAMELSKREIPHYYLSLDIDVTKTVKWLQAENDKREPDGRILLLALLLKATAQALARFPTLNGFYQQHQFEPGKGIHIGNAISLRDGGLVIPAIHDVDQLSADAIMQALRDVTERSRTGHLRTSELTDATITVTSIGDRGSDSVFGVIYPPQVAIVGFGRLRQAAIVKNGELVIADTITVTLSADHRVSDGTLGAKFLRTLSNNLQKPEAL</sequence>
<dbReference type="PANTHER" id="PTHR43178:SF5">
    <property type="entry name" value="LIPOAMIDE ACYLTRANSFERASE COMPONENT OF BRANCHED-CHAIN ALPHA-KETO ACID DEHYDROGENASE COMPLEX, MITOCHONDRIAL"/>
    <property type="match status" value="1"/>
</dbReference>
<dbReference type="Pfam" id="PF00364">
    <property type="entry name" value="Biotin_lipoyl"/>
    <property type="match status" value="1"/>
</dbReference>
<dbReference type="SUPFAM" id="SSF47005">
    <property type="entry name" value="Peripheral subunit-binding domain of 2-oxo acid dehydrogenase complex"/>
    <property type="match status" value="1"/>
</dbReference>
<dbReference type="Gene3D" id="4.10.320.10">
    <property type="entry name" value="E3-binding domain"/>
    <property type="match status" value="1"/>
</dbReference>
<feature type="region of interest" description="Disordered" evidence="8">
    <location>
        <begin position="86"/>
        <end position="105"/>
    </location>
</feature>
<comment type="subunit">
    <text evidence="3">Forms a 24-polypeptide structural core with octahedral symmetry.</text>
</comment>
<dbReference type="InterPro" id="IPR000089">
    <property type="entry name" value="Biotin_lipoyl"/>
</dbReference>
<dbReference type="PATRIC" id="fig|1056511.3.peg.1433"/>
<dbReference type="SUPFAM" id="SSF51230">
    <property type="entry name" value="Single hybrid motif"/>
    <property type="match status" value="1"/>
</dbReference>
<evidence type="ECO:0000256" key="7">
    <source>
        <dbReference type="RuleBase" id="RU003423"/>
    </source>
</evidence>
<accession>L8JDL0</accession>
<evidence type="ECO:0000313" key="11">
    <source>
        <dbReference type="EMBL" id="ELR66905.1"/>
    </source>
</evidence>
<dbReference type="InterPro" id="IPR036625">
    <property type="entry name" value="E3-bd_dom_sf"/>
</dbReference>
<dbReference type="EC" id="2.3.1.-" evidence="7"/>
<dbReference type="InterPro" id="IPR050743">
    <property type="entry name" value="2-oxoacid_DH_E2_comp"/>
</dbReference>
<evidence type="ECO:0000256" key="3">
    <source>
        <dbReference type="ARBA" id="ARBA00011484"/>
    </source>
</evidence>
<dbReference type="InterPro" id="IPR003016">
    <property type="entry name" value="2-oxoA_DH_lipoyl-BS"/>
</dbReference>
<evidence type="ECO:0000256" key="6">
    <source>
        <dbReference type="ARBA" id="ARBA00023315"/>
    </source>
</evidence>
<keyword evidence="6 7" id="KW-0012">Acyltransferase</keyword>
<keyword evidence="12" id="KW-1185">Reference proteome</keyword>
<dbReference type="Pfam" id="PF00198">
    <property type="entry name" value="2-oxoacid_dh"/>
    <property type="match status" value="1"/>
</dbReference>
<dbReference type="SUPFAM" id="SSF52777">
    <property type="entry name" value="CoA-dependent acyltransferases"/>
    <property type="match status" value="1"/>
</dbReference>
<dbReference type="PROSITE" id="PS51826">
    <property type="entry name" value="PSBD"/>
    <property type="match status" value="1"/>
</dbReference>
<dbReference type="Gene3D" id="3.30.559.10">
    <property type="entry name" value="Chloramphenicol acetyltransferase-like domain"/>
    <property type="match status" value="1"/>
</dbReference>
<evidence type="ECO:0000256" key="5">
    <source>
        <dbReference type="ARBA" id="ARBA00022823"/>
    </source>
</evidence>
<proteinExistence type="inferred from homology"/>
<comment type="caution">
    <text evidence="11">The sequence shown here is derived from an EMBL/GenBank/DDBJ whole genome shotgun (WGS) entry which is preliminary data.</text>
</comment>
<dbReference type="RefSeq" id="WP_007463991.1">
    <property type="nucleotide sequence ID" value="NZ_AMZO01000006.1"/>
</dbReference>
<dbReference type="EMBL" id="AMZO01000006">
    <property type="protein sequence ID" value="ELR66905.1"/>
    <property type="molecule type" value="Genomic_DNA"/>
</dbReference>
<feature type="domain" description="Lipoyl-binding" evidence="9">
    <location>
        <begin position="5"/>
        <end position="80"/>
    </location>
</feature>